<gene>
    <name evidence="1" type="ORF">FB470_000718</name>
</gene>
<comment type="caution">
    <text evidence="1">The sequence shown here is derived from an EMBL/GenBank/DDBJ whole genome shotgun (WGS) entry which is preliminary data.</text>
</comment>
<accession>A0ABU0EN69</accession>
<proteinExistence type="predicted"/>
<dbReference type="RefSeq" id="WP_306988718.1">
    <property type="nucleotide sequence ID" value="NZ_JAUSUT010000001.1"/>
</dbReference>
<dbReference type="Proteomes" id="UP001229651">
    <property type="component" value="Unassembled WGS sequence"/>
</dbReference>
<organism evidence="1 2">
    <name type="scientific">Amycolatopsis thermophila</name>
    <dbReference type="NCBI Taxonomy" id="206084"/>
    <lineage>
        <taxon>Bacteria</taxon>
        <taxon>Bacillati</taxon>
        <taxon>Actinomycetota</taxon>
        <taxon>Actinomycetes</taxon>
        <taxon>Pseudonocardiales</taxon>
        <taxon>Pseudonocardiaceae</taxon>
        <taxon>Amycolatopsis</taxon>
    </lineage>
</organism>
<keyword evidence="2" id="KW-1185">Reference proteome</keyword>
<name>A0ABU0EN69_9PSEU</name>
<evidence type="ECO:0000313" key="1">
    <source>
        <dbReference type="EMBL" id="MDQ0376724.1"/>
    </source>
</evidence>
<protein>
    <submittedName>
        <fullName evidence="1">Uncharacterized protein</fullName>
    </submittedName>
</protein>
<evidence type="ECO:0000313" key="2">
    <source>
        <dbReference type="Proteomes" id="UP001229651"/>
    </source>
</evidence>
<reference evidence="1 2" key="1">
    <citation type="submission" date="2023-07" db="EMBL/GenBank/DDBJ databases">
        <title>Sequencing the genomes of 1000 actinobacteria strains.</title>
        <authorList>
            <person name="Klenk H.-P."/>
        </authorList>
    </citation>
    <scope>NUCLEOTIDE SEQUENCE [LARGE SCALE GENOMIC DNA]</scope>
    <source>
        <strain evidence="1 2">DSM 45805</strain>
    </source>
</reference>
<sequence>MAVVPESTILPLTVAAAHLEACAAELDRAPETDLGEIVAVLRHLVAGQRHLSGALTGLAGRLGEARHGALAAMPPAEMAALVEILQAAGAAFGYSADALGESEPLAAYIAVNAGESTRL</sequence>
<dbReference type="EMBL" id="JAUSUT010000001">
    <property type="protein sequence ID" value="MDQ0376724.1"/>
    <property type="molecule type" value="Genomic_DNA"/>
</dbReference>